<feature type="transmembrane region" description="Helical" evidence="6">
    <location>
        <begin position="185"/>
        <end position="207"/>
    </location>
</feature>
<evidence type="ECO:0000256" key="1">
    <source>
        <dbReference type="ARBA" id="ARBA00004651"/>
    </source>
</evidence>
<accession>A0ABR9ZXD2</accession>
<comment type="caution">
    <text evidence="8">The sequence shown here is derived from an EMBL/GenBank/DDBJ whole genome shotgun (WGS) entry which is preliminary data.</text>
</comment>
<dbReference type="EMBL" id="JADKNH010000013">
    <property type="protein sequence ID" value="MBF4695114.1"/>
    <property type="molecule type" value="Genomic_DNA"/>
</dbReference>
<evidence type="ECO:0000256" key="2">
    <source>
        <dbReference type="ARBA" id="ARBA00022475"/>
    </source>
</evidence>
<feature type="transmembrane region" description="Helical" evidence="6">
    <location>
        <begin position="18"/>
        <end position="38"/>
    </location>
</feature>
<keyword evidence="4 6" id="KW-1133">Transmembrane helix</keyword>
<reference evidence="8 9" key="1">
    <citation type="submission" date="2020-11" db="EMBL/GenBank/DDBJ databases">
        <title>Fusibacter basophilias sp. nov.</title>
        <authorList>
            <person name="Qiu D."/>
        </authorList>
    </citation>
    <scope>NUCLEOTIDE SEQUENCE [LARGE SCALE GENOMIC DNA]</scope>
    <source>
        <strain evidence="8 9">Q10-2</strain>
    </source>
</reference>
<protein>
    <submittedName>
        <fullName evidence="8">ABC transporter permease</fullName>
    </submittedName>
</protein>
<evidence type="ECO:0000256" key="5">
    <source>
        <dbReference type="ARBA" id="ARBA00023136"/>
    </source>
</evidence>
<dbReference type="RefSeq" id="WP_194703357.1">
    <property type="nucleotide sequence ID" value="NZ_JADKNH010000013.1"/>
</dbReference>
<evidence type="ECO:0000313" key="9">
    <source>
        <dbReference type="Proteomes" id="UP000614200"/>
    </source>
</evidence>
<dbReference type="InterPro" id="IPR051449">
    <property type="entry name" value="ABC-2_transporter_component"/>
</dbReference>
<dbReference type="PANTHER" id="PTHR30294:SF29">
    <property type="entry name" value="MULTIDRUG ABC TRANSPORTER PERMEASE YBHS-RELATED"/>
    <property type="match status" value="1"/>
</dbReference>
<name>A0ABR9ZXD2_9FIRM</name>
<evidence type="ECO:0000256" key="6">
    <source>
        <dbReference type="SAM" id="Phobius"/>
    </source>
</evidence>
<feature type="transmembrane region" description="Helical" evidence="6">
    <location>
        <begin position="289"/>
        <end position="310"/>
    </location>
</feature>
<proteinExistence type="predicted"/>
<keyword evidence="3 6" id="KW-0812">Transmembrane</keyword>
<evidence type="ECO:0000256" key="4">
    <source>
        <dbReference type="ARBA" id="ARBA00022989"/>
    </source>
</evidence>
<dbReference type="Pfam" id="PF12698">
    <property type="entry name" value="ABC2_membrane_3"/>
    <property type="match status" value="1"/>
</dbReference>
<feature type="domain" description="ABC-2 type transporter transmembrane" evidence="7">
    <location>
        <begin position="18"/>
        <end position="362"/>
    </location>
</feature>
<evidence type="ECO:0000256" key="3">
    <source>
        <dbReference type="ARBA" id="ARBA00022692"/>
    </source>
</evidence>
<keyword evidence="9" id="KW-1185">Reference proteome</keyword>
<keyword evidence="5 6" id="KW-0472">Membrane</keyword>
<evidence type="ECO:0000259" key="7">
    <source>
        <dbReference type="Pfam" id="PF12698"/>
    </source>
</evidence>
<dbReference type="Gene3D" id="3.40.1710.10">
    <property type="entry name" value="abc type-2 transporter like domain"/>
    <property type="match status" value="1"/>
</dbReference>
<dbReference type="InterPro" id="IPR013525">
    <property type="entry name" value="ABC2_TM"/>
</dbReference>
<sequence length="398" mass="44870">MVQKSFLEELNRFEKEKILFIVLFIIPILSTFILGIAFSSEVIDHIPMAVVDYDHTDFSRKLINAFSDNDAFDVIYYPENDRELEALMRDSKVRVSMVIPHNFYNDVQQLKSPTVLMAYDGSHMSMTSVSKSKSMEILLTYKAGATINHLQSRLNLSYDEAFNITQAFHFSNRMFYNPNKSFKDFLTPPLMAGVVQASIVLTATVSIDHKIYQKNRRQRRGYALGKTLFYALAGTLSMIFCIIIQAKVFHVAFIGNIADALILTLAYTFAVSSFCVLISAIISNRMISLIGGGVIFIPNSIMAGTTWPLYAMPIGYQCFAKYVPFMHYIINLRDIYLKGISLATLKGDLIYLALFSCIVIIITESVLFIADVEIDKDQGKEASDGIYPELQSGISMHI</sequence>
<organism evidence="8 9">
    <name type="scientific">Fusibacter ferrireducens</name>
    <dbReference type="NCBI Taxonomy" id="2785058"/>
    <lineage>
        <taxon>Bacteria</taxon>
        <taxon>Bacillati</taxon>
        <taxon>Bacillota</taxon>
        <taxon>Clostridia</taxon>
        <taxon>Eubacteriales</taxon>
        <taxon>Eubacteriales Family XII. Incertae Sedis</taxon>
        <taxon>Fusibacter</taxon>
    </lineage>
</organism>
<evidence type="ECO:0000313" key="8">
    <source>
        <dbReference type="EMBL" id="MBF4695114.1"/>
    </source>
</evidence>
<feature type="transmembrane region" description="Helical" evidence="6">
    <location>
        <begin position="260"/>
        <end position="282"/>
    </location>
</feature>
<feature type="transmembrane region" description="Helical" evidence="6">
    <location>
        <begin position="349"/>
        <end position="370"/>
    </location>
</feature>
<comment type="subcellular location">
    <subcellularLocation>
        <location evidence="1">Cell membrane</location>
        <topology evidence="1">Multi-pass membrane protein</topology>
    </subcellularLocation>
</comment>
<gene>
    <name evidence="8" type="ORF">ISU02_18600</name>
</gene>
<feature type="transmembrane region" description="Helical" evidence="6">
    <location>
        <begin position="228"/>
        <end position="254"/>
    </location>
</feature>
<dbReference type="Proteomes" id="UP000614200">
    <property type="component" value="Unassembled WGS sequence"/>
</dbReference>
<keyword evidence="2" id="KW-1003">Cell membrane</keyword>
<dbReference type="PANTHER" id="PTHR30294">
    <property type="entry name" value="MEMBRANE COMPONENT OF ABC TRANSPORTER YHHJ-RELATED"/>
    <property type="match status" value="1"/>
</dbReference>